<feature type="non-terminal residue" evidence="4">
    <location>
        <position position="190"/>
    </location>
</feature>
<comment type="similarity">
    <text evidence="1 3">Belongs to the short-chain dehydrogenases/reductases (SDR) family.</text>
</comment>
<keyword evidence="5" id="KW-1185">Reference proteome</keyword>
<dbReference type="InterPro" id="IPR036291">
    <property type="entry name" value="NAD(P)-bd_dom_sf"/>
</dbReference>
<proteinExistence type="inferred from homology"/>
<accession>A0A0J6SME4</accession>
<evidence type="ECO:0000256" key="2">
    <source>
        <dbReference type="ARBA" id="ARBA00023002"/>
    </source>
</evidence>
<reference evidence="4 5" key="1">
    <citation type="submission" date="2015-03" db="EMBL/GenBank/DDBJ databases">
        <title>Genome sequencing of Methylobacterium variabile DSM 16961.</title>
        <authorList>
            <person name="Chaudhry V."/>
            <person name="Patil P.B."/>
        </authorList>
    </citation>
    <scope>NUCLEOTIDE SEQUENCE [LARGE SCALE GENOMIC DNA]</scope>
    <source>
        <strain evidence="4 5">DSM 16961</strain>
    </source>
</reference>
<dbReference type="PRINTS" id="PR00080">
    <property type="entry name" value="SDRFAMILY"/>
</dbReference>
<dbReference type="CDD" id="cd05233">
    <property type="entry name" value="SDR_c"/>
    <property type="match status" value="1"/>
</dbReference>
<dbReference type="PANTHER" id="PTHR43669:SF3">
    <property type="entry name" value="ALCOHOL DEHYDROGENASE, PUTATIVE (AFU_ORTHOLOGUE AFUA_3G03445)-RELATED"/>
    <property type="match status" value="1"/>
</dbReference>
<comment type="caution">
    <text evidence="4">The sequence shown here is derived from an EMBL/GenBank/DDBJ whole genome shotgun (WGS) entry which is preliminary data.</text>
</comment>
<dbReference type="PANTHER" id="PTHR43669">
    <property type="entry name" value="5-KETO-D-GLUCONATE 5-REDUCTASE"/>
    <property type="match status" value="1"/>
</dbReference>
<evidence type="ECO:0000313" key="4">
    <source>
        <dbReference type="EMBL" id="KMO36385.1"/>
    </source>
</evidence>
<organism evidence="4 5">
    <name type="scientific">Methylobacterium variabile</name>
    <dbReference type="NCBI Taxonomy" id="298794"/>
    <lineage>
        <taxon>Bacteria</taxon>
        <taxon>Pseudomonadati</taxon>
        <taxon>Pseudomonadota</taxon>
        <taxon>Alphaproteobacteria</taxon>
        <taxon>Hyphomicrobiales</taxon>
        <taxon>Methylobacteriaceae</taxon>
        <taxon>Methylobacterium</taxon>
    </lineage>
</organism>
<dbReference type="Proteomes" id="UP000035955">
    <property type="component" value="Unassembled WGS sequence"/>
</dbReference>
<protein>
    <recommendedName>
        <fullName evidence="6">Short-chain dehydrogenase</fullName>
    </recommendedName>
</protein>
<dbReference type="GO" id="GO:0016491">
    <property type="term" value="F:oxidoreductase activity"/>
    <property type="evidence" value="ECO:0007669"/>
    <property type="project" value="UniProtKB-KW"/>
</dbReference>
<dbReference type="InterPro" id="IPR002347">
    <property type="entry name" value="SDR_fam"/>
</dbReference>
<sequence length="190" mass="19599">MKLDGRVALVTGSGRGIGLATLQAFAAEGATVIVSDKHDGRAAAAAETLRGTGARVDTIRIDVGEPDSIAAGFATIAERYGRLDILVNNAGIGGNKPFVDVTLAEFEETIRVNLTGAFLCAQAATRLMLAQEKRPGVRPKIINICSLSGQRGGKGRTAYGAAKAGLDLITRVMATELAEHGMNVNAVAPG</sequence>
<name>A0A0J6SME4_9HYPH</name>
<dbReference type="FunFam" id="3.40.50.720:FF:000084">
    <property type="entry name" value="Short-chain dehydrogenase reductase"/>
    <property type="match status" value="1"/>
</dbReference>
<gene>
    <name evidence="4" type="ORF">VQ02_15615</name>
</gene>
<evidence type="ECO:0000313" key="5">
    <source>
        <dbReference type="Proteomes" id="UP000035955"/>
    </source>
</evidence>
<dbReference type="Pfam" id="PF00106">
    <property type="entry name" value="adh_short"/>
    <property type="match status" value="1"/>
</dbReference>
<dbReference type="PROSITE" id="PS00061">
    <property type="entry name" value="ADH_SHORT"/>
    <property type="match status" value="1"/>
</dbReference>
<dbReference type="SUPFAM" id="SSF51735">
    <property type="entry name" value="NAD(P)-binding Rossmann-fold domains"/>
    <property type="match status" value="1"/>
</dbReference>
<keyword evidence="2" id="KW-0560">Oxidoreductase</keyword>
<dbReference type="EMBL" id="LABY01000101">
    <property type="protein sequence ID" value="KMO36385.1"/>
    <property type="molecule type" value="Genomic_DNA"/>
</dbReference>
<evidence type="ECO:0008006" key="6">
    <source>
        <dbReference type="Google" id="ProtNLM"/>
    </source>
</evidence>
<dbReference type="RefSeq" id="WP_048445115.1">
    <property type="nucleotide sequence ID" value="NZ_LABY01000101.1"/>
</dbReference>
<evidence type="ECO:0000256" key="3">
    <source>
        <dbReference type="RuleBase" id="RU000363"/>
    </source>
</evidence>
<dbReference type="InterPro" id="IPR020904">
    <property type="entry name" value="Sc_DH/Rdtase_CS"/>
</dbReference>
<dbReference type="PRINTS" id="PR00081">
    <property type="entry name" value="GDHRDH"/>
</dbReference>
<evidence type="ECO:0000256" key="1">
    <source>
        <dbReference type="ARBA" id="ARBA00006484"/>
    </source>
</evidence>
<dbReference type="Gene3D" id="3.40.50.720">
    <property type="entry name" value="NAD(P)-binding Rossmann-like Domain"/>
    <property type="match status" value="1"/>
</dbReference>
<dbReference type="AlphaFoldDB" id="A0A0J6SME4"/>